<keyword evidence="3" id="KW-0274">FAD</keyword>
<dbReference type="InterPro" id="IPR036188">
    <property type="entry name" value="FAD/NAD-bd_sf"/>
</dbReference>
<dbReference type="STRING" id="1784.VC42_03515"/>
<dbReference type="EMBL" id="MZZM01000001">
    <property type="protein sequence ID" value="ORJ64866.1"/>
    <property type="molecule type" value="Genomic_DNA"/>
</dbReference>
<evidence type="ECO:0000256" key="3">
    <source>
        <dbReference type="ARBA" id="ARBA00022827"/>
    </source>
</evidence>
<dbReference type="SUPFAM" id="SSF51905">
    <property type="entry name" value="FAD/NAD(P)-binding domain"/>
    <property type="match status" value="1"/>
</dbReference>
<dbReference type="PANTHER" id="PTHR13789:SF318">
    <property type="entry name" value="GERANYLGERANYL DIPHOSPHATE REDUCTASE"/>
    <property type="match status" value="1"/>
</dbReference>
<dbReference type="RefSeq" id="WP_084946821.1">
    <property type="nucleotide sequence ID" value="NZ_MZZM01000001.1"/>
</dbReference>
<accession>A0A1X0YHR1</accession>
<evidence type="ECO:0000256" key="2">
    <source>
        <dbReference type="ARBA" id="ARBA00022630"/>
    </source>
</evidence>
<proteinExistence type="predicted"/>
<gene>
    <name evidence="8" type="ORF">B5M45_01015</name>
</gene>
<keyword evidence="9" id="KW-1185">Reference proteome</keyword>
<sequence length="393" mass="42203">MGKALRIAIVGGGIGGLAAALALRARGQDVTVYEKAVEFAEIGAGVGVAPNALRLLDRVGLGDQVREIGSPRSIATVRTWQGEVVPVGNWPYASAGGGADYTVHRAEFQGILVNALPAEVLRLDHHAVAAEESGDGVRVSFANGAEATADVVVGADGIHSTMQAAVGVASRPTSEHIMAYRGLIPMERLAWVDDANDGAMWVGPRRSFLCFPVSAGRLMNLVAFVPTDHDAEESWSAPGEVAALAAEFSGWDAPVGETIDALDSTFRWGIYDRAPLPRWSTNRITLLGDAAHAMVPHLGQGANQSIEDGFALAVLLQDVAREEIPRRLRVYEEIRRQRTSRVQSQARRAGQIYRASEESPAQTARQMDELSDGYWLADYDAEREAMNALERIG</sequence>
<keyword evidence="5" id="KW-0503">Monooxygenase</keyword>
<feature type="domain" description="FAD-binding" evidence="7">
    <location>
        <begin position="7"/>
        <end position="343"/>
    </location>
</feature>
<dbReference type="Gene3D" id="3.50.50.60">
    <property type="entry name" value="FAD/NAD(P)-binding domain"/>
    <property type="match status" value="1"/>
</dbReference>
<feature type="region of interest" description="Disordered" evidence="6">
    <location>
        <begin position="345"/>
        <end position="366"/>
    </location>
</feature>
<keyword evidence="4" id="KW-0560">Oxidoreductase</keyword>
<dbReference type="GO" id="GO:0071949">
    <property type="term" value="F:FAD binding"/>
    <property type="evidence" value="ECO:0007669"/>
    <property type="project" value="InterPro"/>
</dbReference>
<evidence type="ECO:0000259" key="7">
    <source>
        <dbReference type="Pfam" id="PF01494"/>
    </source>
</evidence>
<dbReference type="Pfam" id="PF01494">
    <property type="entry name" value="FAD_binding_3"/>
    <property type="match status" value="1"/>
</dbReference>
<evidence type="ECO:0000256" key="1">
    <source>
        <dbReference type="ARBA" id="ARBA00001974"/>
    </source>
</evidence>
<reference evidence="8 9" key="1">
    <citation type="submission" date="2017-03" db="EMBL/GenBank/DDBJ databases">
        <title>Genomic insights into Mycobacterium simiae human colonization.</title>
        <authorList>
            <person name="Steffani J.L."/>
            <person name="Brunck M.E."/>
            <person name="Cruz E."/>
            <person name="Montiel R."/>
            <person name="Barona F."/>
        </authorList>
    </citation>
    <scope>NUCLEOTIDE SEQUENCE [LARGE SCALE GENOMIC DNA]</scope>
    <source>
        <strain evidence="8 9">MsiGto</strain>
    </source>
</reference>
<comment type="cofactor">
    <cofactor evidence="1">
        <name>FAD</name>
        <dbReference type="ChEBI" id="CHEBI:57692"/>
    </cofactor>
</comment>
<dbReference type="InterPro" id="IPR050493">
    <property type="entry name" value="FAD-dep_Monooxygenase_BioMet"/>
</dbReference>
<evidence type="ECO:0000256" key="6">
    <source>
        <dbReference type="SAM" id="MobiDB-lite"/>
    </source>
</evidence>
<dbReference type="InterPro" id="IPR002938">
    <property type="entry name" value="FAD-bd"/>
</dbReference>
<comment type="caution">
    <text evidence="8">The sequence shown here is derived from an EMBL/GenBank/DDBJ whole genome shotgun (WGS) entry which is preliminary data.</text>
</comment>
<evidence type="ECO:0000256" key="5">
    <source>
        <dbReference type="ARBA" id="ARBA00023033"/>
    </source>
</evidence>
<dbReference type="PANTHER" id="PTHR13789">
    <property type="entry name" value="MONOOXYGENASE"/>
    <property type="match status" value="1"/>
</dbReference>
<protein>
    <submittedName>
        <fullName evidence="8">Salicylate hydroxylase</fullName>
    </submittedName>
</protein>
<dbReference type="AlphaFoldDB" id="A0A1X0YHR1"/>
<dbReference type="PRINTS" id="PR00420">
    <property type="entry name" value="RNGMNOXGNASE"/>
</dbReference>
<evidence type="ECO:0000313" key="9">
    <source>
        <dbReference type="Proteomes" id="UP000193040"/>
    </source>
</evidence>
<organism evidence="8 9">
    <name type="scientific">Mycobacterium simiae</name>
    <name type="common">Mycobacterium habana</name>
    <dbReference type="NCBI Taxonomy" id="1784"/>
    <lineage>
        <taxon>Bacteria</taxon>
        <taxon>Bacillati</taxon>
        <taxon>Actinomycetota</taxon>
        <taxon>Actinomycetes</taxon>
        <taxon>Mycobacteriales</taxon>
        <taxon>Mycobacteriaceae</taxon>
        <taxon>Mycobacterium</taxon>
        <taxon>Mycobacterium simiae complex</taxon>
    </lineage>
</organism>
<dbReference type="GO" id="GO:0004497">
    <property type="term" value="F:monooxygenase activity"/>
    <property type="evidence" value="ECO:0007669"/>
    <property type="project" value="UniProtKB-KW"/>
</dbReference>
<dbReference type="SUPFAM" id="SSF54373">
    <property type="entry name" value="FAD-linked reductases, C-terminal domain"/>
    <property type="match status" value="1"/>
</dbReference>
<name>A0A1X0YHR1_MYCSI</name>
<evidence type="ECO:0000313" key="8">
    <source>
        <dbReference type="EMBL" id="ORJ64866.1"/>
    </source>
</evidence>
<keyword evidence="2" id="KW-0285">Flavoprotein</keyword>
<evidence type="ECO:0000256" key="4">
    <source>
        <dbReference type="ARBA" id="ARBA00023002"/>
    </source>
</evidence>
<dbReference type="Proteomes" id="UP000193040">
    <property type="component" value="Unassembled WGS sequence"/>
</dbReference>